<feature type="region of interest" description="Disordered" evidence="1">
    <location>
        <begin position="100"/>
        <end position="119"/>
    </location>
</feature>
<accession>A0A843XTK3</accession>
<evidence type="ECO:0000313" key="3">
    <source>
        <dbReference type="Proteomes" id="UP000652761"/>
    </source>
</evidence>
<proteinExistence type="predicted"/>
<protein>
    <submittedName>
        <fullName evidence="2">Uncharacterized protein</fullName>
    </submittedName>
</protein>
<comment type="caution">
    <text evidence="2">The sequence shown here is derived from an EMBL/GenBank/DDBJ whole genome shotgun (WGS) entry which is preliminary data.</text>
</comment>
<feature type="region of interest" description="Disordered" evidence="1">
    <location>
        <begin position="44"/>
        <end position="82"/>
    </location>
</feature>
<dbReference type="Proteomes" id="UP000652761">
    <property type="component" value="Unassembled WGS sequence"/>
</dbReference>
<evidence type="ECO:0000313" key="2">
    <source>
        <dbReference type="EMBL" id="MQM23244.1"/>
    </source>
</evidence>
<sequence>MGITFRSVIGIAYKTTIRNRHSETLDASLLPKLTISPIPSFCGSSDSLDYGNRRQSPHTEPACHGDQKSRSSHREISSPAVPFDRTRISVCTRVGTAREAPIRNQHFDPSQAQTTRRRRLDMSLSGVRIRQATRRDQEGD</sequence>
<keyword evidence="3" id="KW-1185">Reference proteome</keyword>
<dbReference type="EMBL" id="NMUH01015554">
    <property type="protein sequence ID" value="MQM23244.1"/>
    <property type="molecule type" value="Genomic_DNA"/>
</dbReference>
<organism evidence="2 3">
    <name type="scientific">Colocasia esculenta</name>
    <name type="common">Wild taro</name>
    <name type="synonym">Arum esculentum</name>
    <dbReference type="NCBI Taxonomy" id="4460"/>
    <lineage>
        <taxon>Eukaryota</taxon>
        <taxon>Viridiplantae</taxon>
        <taxon>Streptophyta</taxon>
        <taxon>Embryophyta</taxon>
        <taxon>Tracheophyta</taxon>
        <taxon>Spermatophyta</taxon>
        <taxon>Magnoliopsida</taxon>
        <taxon>Liliopsida</taxon>
        <taxon>Araceae</taxon>
        <taxon>Aroideae</taxon>
        <taxon>Colocasieae</taxon>
        <taxon>Colocasia</taxon>
    </lineage>
</organism>
<gene>
    <name evidence="2" type="ORF">Taro_056306</name>
</gene>
<name>A0A843XTK3_COLES</name>
<evidence type="ECO:0000256" key="1">
    <source>
        <dbReference type="SAM" id="MobiDB-lite"/>
    </source>
</evidence>
<reference evidence="2" key="1">
    <citation type="submission" date="2017-07" db="EMBL/GenBank/DDBJ databases">
        <title>Taro Niue Genome Assembly and Annotation.</title>
        <authorList>
            <person name="Atibalentja N."/>
            <person name="Keating K."/>
            <person name="Fields C.J."/>
        </authorList>
    </citation>
    <scope>NUCLEOTIDE SEQUENCE</scope>
    <source>
        <strain evidence="2">Niue_2</strain>
        <tissue evidence="2">Leaf</tissue>
    </source>
</reference>
<dbReference type="AlphaFoldDB" id="A0A843XTK3"/>
<feature type="non-terminal residue" evidence="2">
    <location>
        <position position="140"/>
    </location>
</feature>
<feature type="compositionally biased region" description="Basic and acidic residues" evidence="1">
    <location>
        <begin position="61"/>
        <end position="76"/>
    </location>
</feature>